<name>A0A6B9LA76_9CAUD</name>
<feature type="transmembrane region" description="Helical" evidence="1">
    <location>
        <begin position="32"/>
        <end position="52"/>
    </location>
</feature>
<keyword evidence="3" id="KW-1185">Reference proteome</keyword>
<accession>A0A6B9LA76</accession>
<keyword evidence="1" id="KW-0812">Transmembrane</keyword>
<gene>
    <name evidence="2" type="ORF">hattifnatt91_gp075</name>
</gene>
<evidence type="ECO:0000313" key="2">
    <source>
        <dbReference type="EMBL" id="QHB38760.1"/>
    </source>
</evidence>
<feature type="transmembrane region" description="Helical" evidence="1">
    <location>
        <begin position="7"/>
        <end position="26"/>
    </location>
</feature>
<protein>
    <recommendedName>
        <fullName evidence="4">Holin</fullName>
    </recommendedName>
</protein>
<dbReference type="EMBL" id="MN812207">
    <property type="protein sequence ID" value="QHB38760.1"/>
    <property type="molecule type" value="Genomic_DNA"/>
</dbReference>
<organism evidence="2 3">
    <name type="scientific">Flavobacterium phage vB_FspS_hattifnatt9-1</name>
    <dbReference type="NCBI Taxonomy" id="2686246"/>
    <lineage>
        <taxon>Viruses</taxon>
        <taxon>Duplodnaviria</taxon>
        <taxon>Heunggongvirae</taxon>
        <taxon>Uroviricota</taxon>
        <taxon>Caudoviricetes</taxon>
        <taxon>Hattifnattvirus</taxon>
        <taxon>Hattifnattvirus hattifnatt</taxon>
    </lineage>
</organism>
<evidence type="ECO:0008006" key="4">
    <source>
        <dbReference type="Google" id="ProtNLM"/>
    </source>
</evidence>
<sequence>MKNQFNGSMITTKTITAIITTFLIFITPILGLLALISFAVGFDTLFAIYVSIKQKGINSFKSTKLFNIVVKTFFYMGSIIFAFMIDKYILDGKLLDIPYLISKVLTFVWLYIEVKSIDETSMKLGNRSLWVIVKEIISKGKDLKKDINEIKD</sequence>
<dbReference type="Proteomes" id="UP000464036">
    <property type="component" value="Segment"/>
</dbReference>
<proteinExistence type="predicted"/>
<feature type="transmembrane region" description="Helical" evidence="1">
    <location>
        <begin position="64"/>
        <end position="85"/>
    </location>
</feature>
<feature type="transmembrane region" description="Helical" evidence="1">
    <location>
        <begin position="97"/>
        <end position="114"/>
    </location>
</feature>
<evidence type="ECO:0000313" key="3">
    <source>
        <dbReference type="Proteomes" id="UP000464036"/>
    </source>
</evidence>
<evidence type="ECO:0000256" key="1">
    <source>
        <dbReference type="SAM" id="Phobius"/>
    </source>
</evidence>
<dbReference type="GO" id="GO:0033644">
    <property type="term" value="C:host cell membrane"/>
    <property type="evidence" value="ECO:0007669"/>
    <property type="project" value="UniProtKB-SubCell"/>
</dbReference>
<keyword evidence="1" id="KW-0472">Membrane</keyword>
<reference evidence="2 3" key="1">
    <citation type="journal article" date="2020" name="Viruses">
        <title>Diversity and Host Interactions Among Virulent and Temperate Baltic Sea Flavobacterium Phages.</title>
        <authorList>
            <person name="Nilsson E."/>
            <person name="Bayfield O.W."/>
            <person name="Lundin D."/>
            <person name="Antson A.A."/>
            <person name="Holmfeldt K."/>
        </authorList>
    </citation>
    <scope>NUCLEOTIDE SEQUENCE [LARGE SCALE GENOMIC DNA]</scope>
</reference>
<keyword evidence="1" id="KW-1133">Transmembrane helix</keyword>